<evidence type="ECO:0000313" key="1">
    <source>
        <dbReference type="EMBL" id="MBY86847.1"/>
    </source>
</evidence>
<protein>
    <submittedName>
        <fullName evidence="1">Uncharacterized protein</fullName>
    </submittedName>
</protein>
<gene>
    <name evidence="1" type="ORF">g.144305</name>
</gene>
<sequence length="107" mass="12184">MERKFIEVKVTTDLKLAMENYTVKKNGLGDHTALVTVGPHDFKILWTDHPGEVKGKEKVVNFLVWRNQLMRDAGIPENSLLEVSGKRDSELLHRIFCCTGFNDKVDA</sequence>
<dbReference type="EMBL" id="GGMS01017644">
    <property type="protein sequence ID" value="MBY86847.1"/>
    <property type="molecule type" value="Transcribed_RNA"/>
</dbReference>
<name>A0A2S2R9X4_9HEMI</name>
<organism evidence="1">
    <name type="scientific">Sipha flava</name>
    <name type="common">yellow sugarcane aphid</name>
    <dbReference type="NCBI Taxonomy" id="143950"/>
    <lineage>
        <taxon>Eukaryota</taxon>
        <taxon>Metazoa</taxon>
        <taxon>Ecdysozoa</taxon>
        <taxon>Arthropoda</taxon>
        <taxon>Hexapoda</taxon>
        <taxon>Insecta</taxon>
        <taxon>Pterygota</taxon>
        <taxon>Neoptera</taxon>
        <taxon>Paraneoptera</taxon>
        <taxon>Hemiptera</taxon>
        <taxon>Sternorrhyncha</taxon>
        <taxon>Aphidomorpha</taxon>
        <taxon>Aphidoidea</taxon>
        <taxon>Aphididae</taxon>
        <taxon>Sipha</taxon>
    </lineage>
</organism>
<accession>A0A2S2R9X4</accession>
<dbReference type="AlphaFoldDB" id="A0A2S2R9X4"/>
<reference evidence="1" key="1">
    <citation type="submission" date="2018-04" db="EMBL/GenBank/DDBJ databases">
        <title>Transcriptome assembly of Sipha flava.</title>
        <authorList>
            <person name="Scully E.D."/>
            <person name="Geib S.M."/>
            <person name="Palmer N.A."/>
            <person name="Koch K."/>
            <person name="Bradshaw J."/>
            <person name="Heng-Moss T."/>
            <person name="Sarath G."/>
        </authorList>
    </citation>
    <scope>NUCLEOTIDE SEQUENCE</scope>
</reference>
<proteinExistence type="predicted"/>